<evidence type="ECO:0000313" key="1">
    <source>
        <dbReference type="EMBL" id="KAK7047837.1"/>
    </source>
</evidence>
<protein>
    <submittedName>
        <fullName evidence="1">Uncharacterized protein</fullName>
    </submittedName>
</protein>
<dbReference type="AlphaFoldDB" id="A0AAW0D8H6"/>
<name>A0AAW0D8H6_9AGAR</name>
<gene>
    <name evidence="1" type="ORF">VNI00_006165</name>
</gene>
<evidence type="ECO:0000313" key="2">
    <source>
        <dbReference type="Proteomes" id="UP001383192"/>
    </source>
</evidence>
<accession>A0AAW0D8H6</accession>
<comment type="caution">
    <text evidence="1">The sequence shown here is derived from an EMBL/GenBank/DDBJ whole genome shotgun (WGS) entry which is preliminary data.</text>
</comment>
<sequence>MDTVILPPNPHRPGCAVELLERIFEQVLDHEEKDNHTGLQPILHMMTTFAQRKWYEKFYQVVRIRSKHALVGLNRTMLARETISDPLDVFVKKLCLELPHAHAAPPYYQPHPMAKHDPRECVSVEQPLTPTDTIGIFQLLLRCAPYLNTLVVHGGCPFPDLLYPFRRLRFHVLTDADLPMYLISQRVPNPSILERMVFDEEGSTDLLRSVFWDDHIEGSEANWLPLMSDAGSPMDQWTLNRNWHTLKRLRVAVGTPQSMALPLERLDFRYLSALTDLYISFTGYDQQDVRLNLTSLKVSTMTEVVGIECDHGELAVSYTDLMCARIHPKVTFVSLCQLEEVCGFAPDLITPYHQDRFDNVVMDFNFVGLGVCWSDALRSKMEEKRNVLVEYHFIHKADTFLISLT</sequence>
<proteinExistence type="predicted"/>
<organism evidence="1 2">
    <name type="scientific">Paramarasmius palmivorus</name>
    <dbReference type="NCBI Taxonomy" id="297713"/>
    <lineage>
        <taxon>Eukaryota</taxon>
        <taxon>Fungi</taxon>
        <taxon>Dikarya</taxon>
        <taxon>Basidiomycota</taxon>
        <taxon>Agaricomycotina</taxon>
        <taxon>Agaricomycetes</taxon>
        <taxon>Agaricomycetidae</taxon>
        <taxon>Agaricales</taxon>
        <taxon>Marasmiineae</taxon>
        <taxon>Marasmiaceae</taxon>
        <taxon>Paramarasmius</taxon>
    </lineage>
</organism>
<dbReference type="Proteomes" id="UP001383192">
    <property type="component" value="Unassembled WGS sequence"/>
</dbReference>
<dbReference type="EMBL" id="JAYKXP010000018">
    <property type="protein sequence ID" value="KAK7047837.1"/>
    <property type="molecule type" value="Genomic_DNA"/>
</dbReference>
<reference evidence="1 2" key="1">
    <citation type="submission" date="2024-01" db="EMBL/GenBank/DDBJ databases">
        <title>A draft genome for a cacao thread blight-causing isolate of Paramarasmius palmivorus.</title>
        <authorList>
            <person name="Baruah I.K."/>
            <person name="Bukari Y."/>
            <person name="Amoako-Attah I."/>
            <person name="Meinhardt L.W."/>
            <person name="Bailey B.A."/>
            <person name="Cohen S.P."/>
        </authorList>
    </citation>
    <scope>NUCLEOTIDE SEQUENCE [LARGE SCALE GENOMIC DNA]</scope>
    <source>
        <strain evidence="1 2">GH-12</strain>
    </source>
</reference>
<keyword evidence="2" id="KW-1185">Reference proteome</keyword>